<dbReference type="Pfam" id="PF09674">
    <property type="entry name" value="DUF2400"/>
    <property type="match status" value="1"/>
</dbReference>
<evidence type="ECO:0000313" key="1">
    <source>
        <dbReference type="EMBL" id="HDL90659.1"/>
    </source>
</evidence>
<reference evidence="1" key="1">
    <citation type="journal article" date="2020" name="mSystems">
        <title>Genome- and Community-Level Interaction Insights into Carbon Utilization and Element Cycling Functions of Hydrothermarchaeota in Hydrothermal Sediment.</title>
        <authorList>
            <person name="Zhou Z."/>
            <person name="Liu Y."/>
            <person name="Xu W."/>
            <person name="Pan J."/>
            <person name="Luo Z.H."/>
            <person name="Li M."/>
        </authorList>
    </citation>
    <scope>NUCLEOTIDE SEQUENCE [LARGE SCALE GENOMIC DNA]</scope>
    <source>
        <strain evidence="1">HyVt-19</strain>
    </source>
</reference>
<comment type="caution">
    <text evidence="1">The sequence shown here is derived from an EMBL/GenBank/DDBJ whole genome shotgun (WGS) entry which is preliminary data.</text>
</comment>
<organism evidence="1">
    <name type="scientific">Thermodesulforhabdus norvegica</name>
    <dbReference type="NCBI Taxonomy" id="39841"/>
    <lineage>
        <taxon>Bacteria</taxon>
        <taxon>Pseudomonadati</taxon>
        <taxon>Thermodesulfobacteriota</taxon>
        <taxon>Syntrophobacteria</taxon>
        <taxon>Syntrophobacterales</taxon>
        <taxon>Thermodesulforhabdaceae</taxon>
        <taxon>Thermodesulforhabdus</taxon>
    </lineage>
</organism>
<dbReference type="InterPro" id="IPR014127">
    <property type="entry name" value="CHP02757"/>
</dbReference>
<proteinExistence type="predicted"/>
<sequence>MLRGISFVIKKYDSIGDCFCDCWQRSGNDILHAISRFREAIGALGDDWTMFLADPAKGSSCKRWFLFLRWMVRRDSVDCGGWDFIKPSALIVPLDVHLHRASLRLKLTNRKSANLRTAIEITNALRTFDPLDPVRYDFSLTRWSMDNFRKIF</sequence>
<accession>A0A7C1AVC2</accession>
<dbReference type="Proteomes" id="UP000886355">
    <property type="component" value="Unassembled WGS sequence"/>
</dbReference>
<dbReference type="EMBL" id="DQZW01000338">
    <property type="protein sequence ID" value="HDL90659.1"/>
    <property type="molecule type" value="Genomic_DNA"/>
</dbReference>
<gene>
    <name evidence="1" type="ORF">ENG14_07125</name>
</gene>
<name>A0A7C1AVC2_9BACT</name>
<dbReference type="AlphaFoldDB" id="A0A7C1AVC2"/>
<dbReference type="NCBIfam" id="TIGR02757">
    <property type="entry name" value="TIGR02757 family protein"/>
    <property type="match status" value="1"/>
</dbReference>
<protein>
    <submittedName>
        <fullName evidence="1">TIGR02757 family protein</fullName>
    </submittedName>
</protein>